<evidence type="ECO:0000313" key="2">
    <source>
        <dbReference type="EMBL" id="KAF4141556.1"/>
    </source>
</evidence>
<feature type="region of interest" description="Disordered" evidence="1">
    <location>
        <begin position="13"/>
        <end position="54"/>
    </location>
</feature>
<evidence type="ECO:0000256" key="1">
    <source>
        <dbReference type="SAM" id="MobiDB-lite"/>
    </source>
</evidence>
<accession>A0A8S9ULI9</accession>
<dbReference type="Proteomes" id="UP000704712">
    <property type="component" value="Unassembled WGS sequence"/>
</dbReference>
<gene>
    <name evidence="2" type="ORF">GN958_ATG09261</name>
</gene>
<dbReference type="EMBL" id="JAACNO010001322">
    <property type="protein sequence ID" value="KAF4141556.1"/>
    <property type="molecule type" value="Genomic_DNA"/>
</dbReference>
<protein>
    <submittedName>
        <fullName evidence="2">Uncharacterized protein</fullName>
    </submittedName>
</protein>
<proteinExistence type="predicted"/>
<comment type="caution">
    <text evidence="2">The sequence shown here is derived from an EMBL/GenBank/DDBJ whole genome shotgun (WGS) entry which is preliminary data.</text>
</comment>
<name>A0A8S9ULI9_PHYIN</name>
<organism evidence="2 3">
    <name type="scientific">Phytophthora infestans</name>
    <name type="common">Potato late blight agent</name>
    <name type="synonym">Botrytis infestans</name>
    <dbReference type="NCBI Taxonomy" id="4787"/>
    <lineage>
        <taxon>Eukaryota</taxon>
        <taxon>Sar</taxon>
        <taxon>Stramenopiles</taxon>
        <taxon>Oomycota</taxon>
        <taxon>Peronosporomycetes</taxon>
        <taxon>Peronosporales</taxon>
        <taxon>Peronosporaceae</taxon>
        <taxon>Phytophthora</taxon>
    </lineage>
</organism>
<feature type="compositionally biased region" description="Acidic residues" evidence="1">
    <location>
        <begin position="42"/>
        <end position="51"/>
    </location>
</feature>
<evidence type="ECO:0000313" key="3">
    <source>
        <dbReference type="Proteomes" id="UP000704712"/>
    </source>
</evidence>
<feature type="compositionally biased region" description="Acidic residues" evidence="1">
    <location>
        <begin position="18"/>
        <end position="33"/>
    </location>
</feature>
<sequence length="83" mass="9146">MDIELLLSDWERIVDESPGAEERDDASDEDLEDSSMSRDPEIAAEEEDAISEDAARAGQVYIESLKQNGGITLLQEAKVPHLS</sequence>
<dbReference type="AlphaFoldDB" id="A0A8S9ULI9"/>
<reference evidence="2" key="1">
    <citation type="submission" date="2020-03" db="EMBL/GenBank/DDBJ databases">
        <title>Hybrid Assembly of Korean Phytophthora infestans isolates.</title>
        <authorList>
            <person name="Prokchorchik M."/>
            <person name="Lee Y."/>
            <person name="Seo J."/>
            <person name="Cho J.-H."/>
            <person name="Park Y.-E."/>
            <person name="Jang D.-C."/>
            <person name="Im J.-S."/>
            <person name="Choi J.-G."/>
            <person name="Park H.-J."/>
            <person name="Lee G.-B."/>
            <person name="Lee Y.-G."/>
            <person name="Hong S.-Y."/>
            <person name="Cho K."/>
            <person name="Sohn K.H."/>
        </authorList>
    </citation>
    <scope>NUCLEOTIDE SEQUENCE</scope>
    <source>
        <strain evidence="2">KR_2_A2</strain>
    </source>
</reference>